<evidence type="ECO:0000313" key="1">
    <source>
        <dbReference type="EMBL" id="EFB30369.1"/>
    </source>
</evidence>
<dbReference type="Proteomes" id="UP000004079">
    <property type="component" value="Unassembled WGS sequence"/>
</dbReference>
<evidence type="ECO:0000313" key="2">
    <source>
        <dbReference type="Proteomes" id="UP000004079"/>
    </source>
</evidence>
<accession>D1QWF4</accession>
<organism evidence="1 2">
    <name type="scientific">Segatella oris F0302</name>
    <dbReference type="NCBI Taxonomy" id="649760"/>
    <lineage>
        <taxon>Bacteria</taxon>
        <taxon>Pseudomonadati</taxon>
        <taxon>Bacteroidota</taxon>
        <taxon>Bacteroidia</taxon>
        <taxon>Bacteroidales</taxon>
        <taxon>Prevotellaceae</taxon>
        <taxon>Segatella</taxon>
    </lineage>
</organism>
<dbReference type="AlphaFoldDB" id="D1QWF4"/>
<dbReference type="HOGENOM" id="CLU_2619097_0_0_10"/>
<sequence length="78" mass="9159">MIDFTRKDIIEIDSSSCTIPRIEEEYKSLVIKLKAFDNLPLKYYEGELNMTFHKKYFSEDKCNPKILKGSISSTLLYN</sequence>
<dbReference type="STRING" id="649760.HMPREF0971_03351"/>
<name>D1QWF4_9BACT</name>
<protein>
    <submittedName>
        <fullName evidence="1">Uncharacterized protein</fullName>
    </submittedName>
</protein>
<proteinExistence type="predicted"/>
<dbReference type="EMBL" id="ACUZ02000073">
    <property type="protein sequence ID" value="EFB30369.1"/>
    <property type="molecule type" value="Genomic_DNA"/>
</dbReference>
<comment type="caution">
    <text evidence="1">The sequence shown here is derived from an EMBL/GenBank/DDBJ whole genome shotgun (WGS) entry which is preliminary data.</text>
</comment>
<gene>
    <name evidence="1" type="ORF">HMPREF0971_03351</name>
</gene>
<reference evidence="1 2" key="1">
    <citation type="submission" date="2009-11" db="EMBL/GenBank/DDBJ databases">
        <authorList>
            <person name="Weinstock G."/>
            <person name="Sodergren E."/>
            <person name="Clifton S."/>
            <person name="Fulton L."/>
            <person name="Fulton B."/>
            <person name="Courtney L."/>
            <person name="Fronick C."/>
            <person name="Harrison M."/>
            <person name="Strong C."/>
            <person name="Farmer C."/>
            <person name="Delahaunty K."/>
            <person name="Markovic C."/>
            <person name="Hall O."/>
            <person name="Minx P."/>
            <person name="Tomlinson C."/>
            <person name="Mitreva M."/>
            <person name="Nelson J."/>
            <person name="Hou S."/>
            <person name="Wollam A."/>
            <person name="Pepin K.H."/>
            <person name="Johnson M."/>
            <person name="Bhonagiri V."/>
            <person name="Nash W.E."/>
            <person name="Warren W."/>
            <person name="Chinwalla A."/>
            <person name="Mardis E.R."/>
            <person name="Wilson R.K."/>
        </authorList>
    </citation>
    <scope>NUCLEOTIDE SEQUENCE [LARGE SCALE GENOMIC DNA]</scope>
    <source>
        <strain evidence="1 2">F0302</strain>
    </source>
</reference>